<dbReference type="GeneID" id="93709517"/>
<comment type="caution">
    <text evidence="1">The sequence shown here is derived from an EMBL/GenBank/DDBJ whole genome shotgun (WGS) entry which is preliminary data.</text>
</comment>
<proteinExistence type="predicted"/>
<evidence type="ECO:0000313" key="1">
    <source>
        <dbReference type="EMBL" id="SFQ23519.1"/>
    </source>
</evidence>
<dbReference type="RefSeq" id="WP_061802186.1">
    <property type="nucleotide sequence ID" value="NZ_FOXX01000001.1"/>
</dbReference>
<organism evidence="1 2">
    <name type="scientific">Priestia endophytica DSM 13796</name>
    <dbReference type="NCBI Taxonomy" id="1121089"/>
    <lineage>
        <taxon>Bacteria</taxon>
        <taxon>Bacillati</taxon>
        <taxon>Bacillota</taxon>
        <taxon>Bacilli</taxon>
        <taxon>Bacillales</taxon>
        <taxon>Bacillaceae</taxon>
        <taxon>Priestia</taxon>
    </lineage>
</organism>
<dbReference type="Pfam" id="PF08812">
    <property type="entry name" value="YtxC"/>
    <property type="match status" value="1"/>
</dbReference>
<keyword evidence="2" id="KW-1185">Reference proteome</keyword>
<reference evidence="1 2" key="1">
    <citation type="submission" date="2016-10" db="EMBL/GenBank/DDBJ databases">
        <authorList>
            <person name="Varghese N."/>
            <person name="Submissions S."/>
        </authorList>
    </citation>
    <scope>NUCLEOTIDE SEQUENCE [LARGE SCALE GENOMIC DNA]</scope>
    <source>
        <strain evidence="1 2">DSM 13796</strain>
    </source>
</reference>
<evidence type="ECO:0000313" key="2">
    <source>
        <dbReference type="Proteomes" id="UP000182762"/>
    </source>
</evidence>
<accession>A0A1I5WUZ8</accession>
<dbReference type="EMBL" id="FOXX01000001">
    <property type="protein sequence ID" value="SFQ23519.1"/>
    <property type="molecule type" value="Genomic_DNA"/>
</dbReference>
<gene>
    <name evidence="1" type="ORF">SAMN02745910_00762</name>
</gene>
<protein>
    <submittedName>
        <fullName evidence="1">Sporulation protein YtxC</fullName>
    </submittedName>
</protein>
<dbReference type="InterPro" id="IPR014199">
    <property type="entry name" value="Spore_YtxC"/>
</dbReference>
<name>A0A1I5WUZ8_9BACI</name>
<dbReference type="Proteomes" id="UP000182762">
    <property type="component" value="Unassembled WGS sequence"/>
</dbReference>
<sequence length="282" mass="34445">MISVTFEREDEAIIMHNLLKHFRRRTRVNRLCTINRINTKIFIHINEHRETTMKNIIVPAFTTYVIREKEEKFVSYLLEDLSLYSTWEEQQRLFATIYSVIKCDEKERSLYKNSRWQLVNEAVQDFLQEDLAFSFDAFRTFRLKEYYQRIYHYIQLGVEEHEKEEDYQVFIHELRDIIQKKKTWFQHISIVYNGEFRFYEEPFLEITKESVEKARKEFLTEYPSLRVNERIIAPLLKWAPRKIHLYTDKWDHVLISTIQTIFEERVCLLPLQKFPPPSQSKG</sequence>